<gene>
    <name evidence="2" type="ORF">ACFO3U_10100</name>
</gene>
<protein>
    <submittedName>
        <fullName evidence="2">Uncharacterized protein</fullName>
    </submittedName>
</protein>
<organism evidence="2 3">
    <name type="scientific">Flavobacterium ponti</name>
    <dbReference type="NCBI Taxonomy" id="665133"/>
    <lineage>
        <taxon>Bacteria</taxon>
        <taxon>Pseudomonadati</taxon>
        <taxon>Bacteroidota</taxon>
        <taxon>Flavobacteriia</taxon>
        <taxon>Flavobacteriales</taxon>
        <taxon>Flavobacteriaceae</taxon>
        <taxon>Flavobacterium</taxon>
    </lineage>
</organism>
<accession>A0ABV9P7S0</accession>
<evidence type="ECO:0000313" key="3">
    <source>
        <dbReference type="Proteomes" id="UP001595885"/>
    </source>
</evidence>
<dbReference type="EMBL" id="JBHSGW010000025">
    <property type="protein sequence ID" value="MFC4740344.1"/>
    <property type="molecule type" value="Genomic_DNA"/>
</dbReference>
<proteinExistence type="predicted"/>
<dbReference type="RefSeq" id="WP_379741523.1">
    <property type="nucleotide sequence ID" value="NZ_JBHSGW010000025.1"/>
</dbReference>
<feature type="transmembrane region" description="Helical" evidence="1">
    <location>
        <begin position="38"/>
        <end position="57"/>
    </location>
</feature>
<name>A0ABV9P7S0_9FLAO</name>
<feature type="transmembrane region" description="Helical" evidence="1">
    <location>
        <begin position="7"/>
        <end position="26"/>
    </location>
</feature>
<keyword evidence="1" id="KW-0812">Transmembrane</keyword>
<sequence length="100" mass="11743">MNNKEKLYLSLSVVVFVATLFSILTSEVSSGNLNDSVAIHWIILFIFTLLLPIFNLAEIIINRDDWNKFYWIGLILNIITFFFIARYFNIDINIFTELFN</sequence>
<keyword evidence="3" id="KW-1185">Reference proteome</keyword>
<reference evidence="3" key="1">
    <citation type="journal article" date="2019" name="Int. J. Syst. Evol. Microbiol.">
        <title>The Global Catalogue of Microorganisms (GCM) 10K type strain sequencing project: providing services to taxonomists for standard genome sequencing and annotation.</title>
        <authorList>
            <consortium name="The Broad Institute Genomics Platform"/>
            <consortium name="The Broad Institute Genome Sequencing Center for Infectious Disease"/>
            <person name="Wu L."/>
            <person name="Ma J."/>
        </authorList>
    </citation>
    <scope>NUCLEOTIDE SEQUENCE [LARGE SCALE GENOMIC DNA]</scope>
    <source>
        <strain evidence="3">CCUG 50349</strain>
    </source>
</reference>
<evidence type="ECO:0000256" key="1">
    <source>
        <dbReference type="SAM" id="Phobius"/>
    </source>
</evidence>
<feature type="transmembrane region" description="Helical" evidence="1">
    <location>
        <begin position="69"/>
        <end position="88"/>
    </location>
</feature>
<evidence type="ECO:0000313" key="2">
    <source>
        <dbReference type="EMBL" id="MFC4740344.1"/>
    </source>
</evidence>
<dbReference type="Proteomes" id="UP001595885">
    <property type="component" value="Unassembled WGS sequence"/>
</dbReference>
<comment type="caution">
    <text evidence="2">The sequence shown here is derived from an EMBL/GenBank/DDBJ whole genome shotgun (WGS) entry which is preliminary data.</text>
</comment>
<keyword evidence="1" id="KW-1133">Transmembrane helix</keyword>
<keyword evidence="1" id="KW-0472">Membrane</keyword>